<evidence type="ECO:0000256" key="1">
    <source>
        <dbReference type="SAM" id="MobiDB-lite"/>
    </source>
</evidence>
<name>A0A8J5TGN6_ZIZPA</name>
<evidence type="ECO:0000313" key="3">
    <source>
        <dbReference type="Proteomes" id="UP000729402"/>
    </source>
</evidence>
<gene>
    <name evidence="2" type="ORF">GUJ93_ZPchr0006g42697</name>
</gene>
<dbReference type="AlphaFoldDB" id="A0A8J5TGN6"/>
<protein>
    <submittedName>
        <fullName evidence="2">Uncharacterized protein</fullName>
    </submittedName>
</protein>
<proteinExistence type="predicted"/>
<organism evidence="2 3">
    <name type="scientific">Zizania palustris</name>
    <name type="common">Northern wild rice</name>
    <dbReference type="NCBI Taxonomy" id="103762"/>
    <lineage>
        <taxon>Eukaryota</taxon>
        <taxon>Viridiplantae</taxon>
        <taxon>Streptophyta</taxon>
        <taxon>Embryophyta</taxon>
        <taxon>Tracheophyta</taxon>
        <taxon>Spermatophyta</taxon>
        <taxon>Magnoliopsida</taxon>
        <taxon>Liliopsida</taxon>
        <taxon>Poales</taxon>
        <taxon>Poaceae</taxon>
        <taxon>BOP clade</taxon>
        <taxon>Oryzoideae</taxon>
        <taxon>Oryzeae</taxon>
        <taxon>Zizaniinae</taxon>
        <taxon>Zizania</taxon>
    </lineage>
</organism>
<accession>A0A8J5TGN6</accession>
<evidence type="ECO:0000313" key="2">
    <source>
        <dbReference type="EMBL" id="KAG8076851.1"/>
    </source>
</evidence>
<dbReference type="Proteomes" id="UP000729402">
    <property type="component" value="Unassembled WGS sequence"/>
</dbReference>
<feature type="compositionally biased region" description="Basic and acidic residues" evidence="1">
    <location>
        <begin position="56"/>
        <end position="68"/>
    </location>
</feature>
<keyword evidence="3" id="KW-1185">Reference proteome</keyword>
<dbReference type="EMBL" id="JAAALK010000283">
    <property type="protein sequence ID" value="KAG8076851.1"/>
    <property type="molecule type" value="Genomic_DNA"/>
</dbReference>
<sequence>MRVDGEDEVLAAIDRAGARVADGEEECLATKDYAHTADLHALASDLGGARGTGRRRPLEVVRDSKGHGEASTLATSP</sequence>
<reference evidence="2" key="1">
    <citation type="journal article" date="2021" name="bioRxiv">
        <title>Whole Genome Assembly and Annotation of Northern Wild Rice, Zizania palustris L., Supports a Whole Genome Duplication in the Zizania Genus.</title>
        <authorList>
            <person name="Haas M."/>
            <person name="Kono T."/>
            <person name="Macchietto M."/>
            <person name="Millas R."/>
            <person name="McGilp L."/>
            <person name="Shao M."/>
            <person name="Duquette J."/>
            <person name="Hirsch C.N."/>
            <person name="Kimball J."/>
        </authorList>
    </citation>
    <scope>NUCLEOTIDE SEQUENCE</scope>
    <source>
        <tissue evidence="2">Fresh leaf tissue</tissue>
    </source>
</reference>
<reference evidence="2" key="2">
    <citation type="submission" date="2021-02" db="EMBL/GenBank/DDBJ databases">
        <authorList>
            <person name="Kimball J.A."/>
            <person name="Haas M.W."/>
            <person name="Macchietto M."/>
            <person name="Kono T."/>
            <person name="Duquette J."/>
            <person name="Shao M."/>
        </authorList>
    </citation>
    <scope>NUCLEOTIDE SEQUENCE</scope>
    <source>
        <tissue evidence="2">Fresh leaf tissue</tissue>
    </source>
</reference>
<feature type="region of interest" description="Disordered" evidence="1">
    <location>
        <begin position="46"/>
        <end position="77"/>
    </location>
</feature>
<comment type="caution">
    <text evidence="2">The sequence shown here is derived from an EMBL/GenBank/DDBJ whole genome shotgun (WGS) entry which is preliminary data.</text>
</comment>